<dbReference type="InterPro" id="IPR000477">
    <property type="entry name" value="RT_dom"/>
</dbReference>
<protein>
    <submittedName>
        <fullName evidence="3">Reverse transcriptase zinc-binding domain</fullName>
    </submittedName>
</protein>
<gene>
    <name evidence="3" type="ORF">ISN45_Aa02g016140</name>
</gene>
<feature type="domain" description="Reverse transcriptase" evidence="2">
    <location>
        <begin position="1"/>
        <end position="283"/>
    </location>
</feature>
<keyword evidence="3" id="KW-0695">RNA-directed DNA polymerase</keyword>
<dbReference type="InterPro" id="IPR044730">
    <property type="entry name" value="RNase_H-like_dom_plant"/>
</dbReference>
<evidence type="ECO:0000313" key="3">
    <source>
        <dbReference type="EMBL" id="KAG7586300.1"/>
    </source>
</evidence>
<comment type="caution">
    <text evidence="3">The sequence shown here is derived from an EMBL/GenBank/DDBJ whole genome shotgun (WGS) entry which is preliminary data.</text>
</comment>
<dbReference type="GO" id="GO:0003676">
    <property type="term" value="F:nucleic acid binding"/>
    <property type="evidence" value="ECO:0007669"/>
    <property type="project" value="InterPro"/>
</dbReference>
<feature type="compositionally biased region" description="Low complexity" evidence="1">
    <location>
        <begin position="1120"/>
        <end position="1129"/>
    </location>
</feature>
<accession>A0A8T2BIP3</accession>
<dbReference type="EMBL" id="JAEFBK010000007">
    <property type="protein sequence ID" value="KAG7586300.1"/>
    <property type="molecule type" value="Genomic_DNA"/>
</dbReference>
<dbReference type="CDD" id="cd06222">
    <property type="entry name" value="RNase_H_like"/>
    <property type="match status" value="2"/>
</dbReference>
<organism evidence="3 4">
    <name type="scientific">Arabidopsis thaliana x Arabidopsis arenosa</name>
    <dbReference type="NCBI Taxonomy" id="1240361"/>
    <lineage>
        <taxon>Eukaryota</taxon>
        <taxon>Viridiplantae</taxon>
        <taxon>Streptophyta</taxon>
        <taxon>Embryophyta</taxon>
        <taxon>Tracheophyta</taxon>
        <taxon>Spermatophyta</taxon>
        <taxon>Magnoliopsida</taxon>
        <taxon>eudicotyledons</taxon>
        <taxon>Gunneridae</taxon>
        <taxon>Pentapetalae</taxon>
        <taxon>rosids</taxon>
        <taxon>malvids</taxon>
        <taxon>Brassicales</taxon>
        <taxon>Brassicaceae</taxon>
        <taxon>Camelineae</taxon>
        <taxon>Arabidopsis</taxon>
    </lineage>
</organism>
<dbReference type="PANTHER" id="PTHR33116">
    <property type="entry name" value="REVERSE TRANSCRIPTASE ZINC-BINDING DOMAIN-CONTAINING PROTEIN-RELATED-RELATED"/>
    <property type="match status" value="1"/>
</dbReference>
<name>A0A8T2BIP3_9BRAS</name>
<evidence type="ECO:0000256" key="1">
    <source>
        <dbReference type="SAM" id="MobiDB-lite"/>
    </source>
</evidence>
<evidence type="ECO:0000259" key="2">
    <source>
        <dbReference type="PROSITE" id="PS50878"/>
    </source>
</evidence>
<dbReference type="Pfam" id="PF00078">
    <property type="entry name" value="RVT_1"/>
    <property type="match status" value="1"/>
</dbReference>
<dbReference type="Pfam" id="PF13456">
    <property type="entry name" value="RVT_3"/>
    <property type="match status" value="2"/>
</dbReference>
<dbReference type="InterPro" id="IPR002156">
    <property type="entry name" value="RNaseH_domain"/>
</dbReference>
<keyword evidence="4" id="KW-1185">Reference proteome</keyword>
<proteinExistence type="predicted"/>
<feature type="region of interest" description="Disordered" evidence="1">
    <location>
        <begin position="1111"/>
        <end position="1131"/>
    </location>
</feature>
<dbReference type="PANTHER" id="PTHR33116:SF86">
    <property type="entry name" value="REVERSE TRANSCRIPTASE DOMAIN-CONTAINING PROTEIN"/>
    <property type="match status" value="1"/>
</dbReference>
<evidence type="ECO:0000313" key="4">
    <source>
        <dbReference type="Proteomes" id="UP000694240"/>
    </source>
</evidence>
<dbReference type="Pfam" id="PF13966">
    <property type="entry name" value="zf-RVT"/>
    <property type="match status" value="2"/>
</dbReference>
<keyword evidence="3" id="KW-0548">Nucleotidyltransferase</keyword>
<keyword evidence="3" id="KW-0808">Transferase</keyword>
<reference evidence="3 4" key="1">
    <citation type="submission" date="2020-12" db="EMBL/GenBank/DDBJ databases">
        <title>Concerted genomic and epigenomic changes stabilize Arabidopsis allopolyploids.</title>
        <authorList>
            <person name="Chen Z."/>
        </authorList>
    </citation>
    <scope>NUCLEOTIDE SEQUENCE [LARGE SCALE GENOMIC DNA]</scope>
    <source>
        <strain evidence="3">Allo738</strain>
        <tissue evidence="3">Leaf</tissue>
    </source>
</reference>
<dbReference type="PROSITE" id="PS50878">
    <property type="entry name" value="RT_POL"/>
    <property type="match status" value="1"/>
</dbReference>
<dbReference type="GO" id="GO:0003964">
    <property type="term" value="F:RNA-directed DNA polymerase activity"/>
    <property type="evidence" value="ECO:0007669"/>
    <property type="project" value="UniProtKB-KW"/>
</dbReference>
<dbReference type="GO" id="GO:0004523">
    <property type="term" value="F:RNA-DNA hybrid ribonuclease activity"/>
    <property type="evidence" value="ECO:0007669"/>
    <property type="project" value="InterPro"/>
</dbReference>
<dbReference type="Proteomes" id="UP000694240">
    <property type="component" value="Chromosome 7"/>
</dbReference>
<dbReference type="CDD" id="cd01650">
    <property type="entry name" value="RT_nLTR_like"/>
    <property type="match status" value="1"/>
</dbReference>
<sequence length="1290" mass="148322">MEKELNRTNICLIPKKMAAERLTDFRPISLCNVGYKIIGKVLANRLKKFLPKIISETQAAFVEGRLITDNILVAHELVHALNSGKKCSEEFMAIKTDISKAYDRVEWSFLKKAMKVLGFAEDWISLIMECVSSVRYQVLIDGTPYGDVKPSRGLRQGDPLSPYLFVLCTEMLVKMLQIAERKEQITGLKVARGAPAISHLLFADDSMLYCKQKNEELSQMVRIIEEYSLASGQRVNYQKSSIHFGKLIPEERRQEIKQQLRIENEGGEGVYLGLPESFNGSKVAILSYLKERLSQKVSGWQSNFLSPGGKEVMLKAVAMALPTYTMACFKLPKTVCQQLVSVMSDFWWKNKQEGRGMHWKAWDQLCKPKAVGGLGFKDIEAFNIALLGKQLWRMMERKESLMAKVYKSRYFRKSDPINAPLGSRPSFAWKSIHESQELIKQGARAVIGNGATVNIWKDQWLGSKPARPLRSAEMTDPHWYQQVSHSILGKDILLEDGREWNKELLRAMLSEEDRRMVEELRPGGNATGDCFTWDYSKSGHYTVKSGYWTLTQEIMKKKCTQEVTQPSLEPIYQLIWKQDSPPKIHHFLWKCLSNSISVAANMAYRHLARDNSCPRCPYKAETVNHLLFQCPFARLVWAISPIPAPSEGEWSRSLYGNLYTVLNINQNDPHWAGKEKLIPWILWRLWKNRNEIIFKGREYEANEVLRRAIEDSEDWARRKEASTQTVPLTTNGQKRTNWKKPPHTWVKCNTDGAWSRDSMISGIGWVLRDYRGRVKWLGARALPRVQSVVATELEALRWAMLMVARFNYNKVIFESDSQQVISLVKEQGSMPNLNPILQDIRHLCQQFEEVKFEFSFREANGVADRIAKESLSLRNYDPKLYSIVPSWVKNLVDKDAVLVTDSVLPEDRGQLTQIYLPIELTPDTLVWNYQKSGEYTVKSGYWFARTHQTNDQVVPTPHGSIELKTRMWKLPLLPKIKHFLWRTLSRALGTTTRLISRGMTIDPICSRCGLSDETINHVFFECPHSLLVWRKANIPLRQMHNLSDDIDELIKTFVDLQNNHVLTKEDQLLPFWILWRIWKARNNFVFNKFREDPVKVVSQSKAEVKEWLDSVQKQDHTTGRSETTGSTTGIWMPPPHSHVKCNVDAGFDKNTSIATGGWIVHNSLGHSTMWGSGRLCQTQSALEAEARALLAAIQQVWTASFKAVIFESDCEVLVKILNDDDHDISIQSICQDIKHWSKKFDNVSFQFTPRCNNRIAHLLAKSTSINRVYFSNISHVPPWLHHQLYSFHID</sequence>
<dbReference type="InterPro" id="IPR026960">
    <property type="entry name" value="RVT-Znf"/>
</dbReference>